<proteinExistence type="evidence at transcript level"/>
<protein>
    <submittedName>
        <fullName evidence="1">Uncharacterized protein</fullName>
    </submittedName>
</protein>
<reference evidence="1" key="1">
    <citation type="journal article" date="2009" name="PLoS Genet.">
        <title>Sequencing, mapping, and analysis of 27,455 maize full-length cDNAs.</title>
        <authorList>
            <person name="Soderlund C."/>
            <person name="Descour A."/>
            <person name="Kudrna D."/>
            <person name="Bomhoff M."/>
            <person name="Boyd L."/>
            <person name="Currie J."/>
            <person name="Angelova A."/>
            <person name="Collura K."/>
            <person name="Wissotski M."/>
            <person name="Ashley E."/>
            <person name="Morrow D."/>
            <person name="Fernandes J."/>
            <person name="Walbot V."/>
            <person name="Yu Y."/>
        </authorList>
    </citation>
    <scope>NUCLEOTIDE SEQUENCE</scope>
    <source>
        <strain evidence="1">B73</strain>
    </source>
</reference>
<sequence length="71" mass="8071">MASSLKSPLHTQSDSLLCARVTWQKKTEDTSAVQSNHLSTLECHIYYIPDRIFDLCIHQNHQVDPMAICIS</sequence>
<dbReference type="EMBL" id="BT061007">
    <property type="protein sequence ID" value="ACN25704.1"/>
    <property type="molecule type" value="mRNA"/>
</dbReference>
<name>C0HFA1_MAIZE</name>
<accession>C0HFA1</accession>
<dbReference type="AlphaFoldDB" id="C0HFA1"/>
<organism evidence="1">
    <name type="scientific">Zea mays</name>
    <name type="common">Maize</name>
    <dbReference type="NCBI Taxonomy" id="4577"/>
    <lineage>
        <taxon>Eukaryota</taxon>
        <taxon>Viridiplantae</taxon>
        <taxon>Streptophyta</taxon>
        <taxon>Embryophyta</taxon>
        <taxon>Tracheophyta</taxon>
        <taxon>Spermatophyta</taxon>
        <taxon>Magnoliopsida</taxon>
        <taxon>Liliopsida</taxon>
        <taxon>Poales</taxon>
        <taxon>Poaceae</taxon>
        <taxon>PACMAD clade</taxon>
        <taxon>Panicoideae</taxon>
        <taxon>Andropogonodae</taxon>
        <taxon>Andropogoneae</taxon>
        <taxon>Tripsacinae</taxon>
        <taxon>Zea</taxon>
    </lineage>
</organism>
<evidence type="ECO:0000313" key="1">
    <source>
        <dbReference type="EMBL" id="ACN25704.1"/>
    </source>
</evidence>